<feature type="binding site" evidence="6">
    <location>
        <begin position="235"/>
        <end position="236"/>
    </location>
    <ligand>
        <name>S-adenosyl-L-methionine</name>
        <dbReference type="ChEBI" id="CHEBI:59789"/>
    </ligand>
</feature>
<dbReference type="AlphaFoldDB" id="A0A4U1BU27"/>
<dbReference type="RefSeq" id="WP_136862103.1">
    <property type="nucleotide sequence ID" value="NZ_SWCJ01000002.1"/>
</dbReference>
<dbReference type="SMART" id="SM00138">
    <property type="entry name" value="MeTrc"/>
    <property type="match status" value="1"/>
</dbReference>
<gene>
    <name evidence="8" type="ORF">FCL42_04075</name>
</gene>
<proteinExistence type="predicted"/>
<dbReference type="GO" id="GO:0032259">
    <property type="term" value="P:methylation"/>
    <property type="evidence" value="ECO:0007669"/>
    <property type="project" value="UniProtKB-KW"/>
</dbReference>
<evidence type="ECO:0000256" key="1">
    <source>
        <dbReference type="ARBA" id="ARBA00001541"/>
    </source>
</evidence>
<comment type="caution">
    <text evidence="8">The sequence shown here is derived from an EMBL/GenBank/DDBJ whole genome shotgun (WGS) entry which is preliminary data.</text>
</comment>
<feature type="binding site" evidence="6">
    <location>
        <position position="93"/>
    </location>
    <ligand>
        <name>S-adenosyl-L-methionine</name>
        <dbReference type="ChEBI" id="CHEBI:59789"/>
    </ligand>
</feature>
<feature type="binding site" evidence="6">
    <location>
        <position position="97"/>
    </location>
    <ligand>
        <name>S-adenosyl-L-methionine</name>
        <dbReference type="ChEBI" id="CHEBI:59789"/>
    </ligand>
</feature>
<reference evidence="8 9" key="1">
    <citation type="submission" date="2019-04" db="EMBL/GenBank/DDBJ databases">
        <authorList>
            <person name="Hwang J.C."/>
        </authorList>
    </citation>
    <scope>NUCLEOTIDE SEQUENCE [LARGE SCALE GENOMIC DNA]</scope>
    <source>
        <strain evidence="8 9">IMCC35002</strain>
    </source>
</reference>
<dbReference type="PROSITE" id="PS50123">
    <property type="entry name" value="CHER"/>
    <property type="match status" value="1"/>
</dbReference>
<dbReference type="InterPro" id="IPR022641">
    <property type="entry name" value="CheR_N"/>
</dbReference>
<accession>A0A4U1BU27</accession>
<dbReference type="PANTHER" id="PTHR24422:SF19">
    <property type="entry name" value="CHEMOTAXIS PROTEIN METHYLTRANSFERASE"/>
    <property type="match status" value="1"/>
</dbReference>
<dbReference type="InterPro" id="IPR050903">
    <property type="entry name" value="Bact_Chemotaxis_MeTrfase"/>
</dbReference>
<sequence length="289" mass="33813">MRSLTSKNYEAELVTLSPYPLSDEMFLWVQKTIYDKAGISLSQKKKQMVQGRLSRRLRCLNLQTFEQYRDLLCSAQYPDEFTEFINALTTNKTSFYREPHHFHYLQQRLLPQWFASSRPVTIWSSACSTGQEPYTIAMVIKAYRQQIGRKGPEIRILATDLDTQVLDTAQTAVYELDSVSELGCNQLKNGFLRGIGDNHNKVRVQDEVRRLVQFQQMNLNSLWKFTHQFDLIFCRNVMIYFDGPTQQRLLQRFHKQLKNDGTLILGHSETLGQCEIDYRSLGKTIFCKR</sequence>
<dbReference type="Pfam" id="PF01739">
    <property type="entry name" value="CheR"/>
    <property type="match status" value="1"/>
</dbReference>
<feature type="binding site" evidence="6">
    <location>
        <begin position="218"/>
        <end position="219"/>
    </location>
    <ligand>
        <name>S-adenosyl-L-methionine</name>
        <dbReference type="ChEBI" id="CHEBI:59789"/>
    </ligand>
</feature>
<evidence type="ECO:0000313" key="8">
    <source>
        <dbReference type="EMBL" id="TKB57458.1"/>
    </source>
</evidence>
<organism evidence="8 9">
    <name type="scientific">Ferrimonas aestuarii</name>
    <dbReference type="NCBI Taxonomy" id="2569539"/>
    <lineage>
        <taxon>Bacteria</taxon>
        <taxon>Pseudomonadati</taxon>
        <taxon>Pseudomonadota</taxon>
        <taxon>Gammaproteobacteria</taxon>
        <taxon>Alteromonadales</taxon>
        <taxon>Ferrimonadaceae</taxon>
        <taxon>Ferrimonas</taxon>
    </lineage>
</organism>
<dbReference type="EMBL" id="SWCJ01000002">
    <property type="protein sequence ID" value="TKB57458.1"/>
    <property type="molecule type" value="Genomic_DNA"/>
</dbReference>
<feature type="domain" description="CheR-type methyltransferase" evidence="7">
    <location>
        <begin position="14"/>
        <end position="289"/>
    </location>
</feature>
<keyword evidence="3 5" id="KW-0808">Transferase</keyword>
<comment type="catalytic activity">
    <reaction evidence="1 5">
        <text>L-glutamyl-[protein] + S-adenosyl-L-methionine = [protein]-L-glutamate 5-O-methyl ester + S-adenosyl-L-homocysteine</text>
        <dbReference type="Rhea" id="RHEA:24452"/>
        <dbReference type="Rhea" id="RHEA-COMP:10208"/>
        <dbReference type="Rhea" id="RHEA-COMP:10311"/>
        <dbReference type="ChEBI" id="CHEBI:29973"/>
        <dbReference type="ChEBI" id="CHEBI:57856"/>
        <dbReference type="ChEBI" id="CHEBI:59789"/>
        <dbReference type="ChEBI" id="CHEBI:82795"/>
        <dbReference type="EC" id="2.1.1.80"/>
    </reaction>
</comment>
<evidence type="ECO:0000256" key="4">
    <source>
        <dbReference type="ARBA" id="ARBA00022691"/>
    </source>
</evidence>
<dbReference type="GO" id="GO:0008983">
    <property type="term" value="F:protein-glutamate O-methyltransferase activity"/>
    <property type="evidence" value="ECO:0007669"/>
    <property type="project" value="UniProtKB-EC"/>
</dbReference>
<dbReference type="InterPro" id="IPR036804">
    <property type="entry name" value="CheR_N_sf"/>
</dbReference>
<dbReference type="InterPro" id="IPR026024">
    <property type="entry name" value="Chemotaxis_MeTrfase_CheR"/>
</dbReference>
<keyword evidence="9" id="KW-1185">Reference proteome</keyword>
<dbReference type="SUPFAM" id="SSF53335">
    <property type="entry name" value="S-adenosyl-L-methionine-dependent methyltransferases"/>
    <property type="match status" value="1"/>
</dbReference>
<keyword evidence="2 5" id="KW-0489">Methyltransferase</keyword>
<dbReference type="PIRSF" id="PIRSF000410">
    <property type="entry name" value="CheR"/>
    <property type="match status" value="1"/>
</dbReference>
<dbReference type="Gene3D" id="1.10.155.10">
    <property type="entry name" value="Chemotaxis receptor methyltransferase CheR, N-terminal domain"/>
    <property type="match status" value="1"/>
</dbReference>
<feature type="binding site" evidence="6">
    <location>
        <position position="160"/>
    </location>
    <ligand>
        <name>S-adenosyl-L-methionine</name>
        <dbReference type="ChEBI" id="CHEBI:59789"/>
    </ligand>
</feature>
<evidence type="ECO:0000259" key="7">
    <source>
        <dbReference type="PROSITE" id="PS50123"/>
    </source>
</evidence>
<evidence type="ECO:0000256" key="6">
    <source>
        <dbReference type="PIRSR" id="PIRSR000410-1"/>
    </source>
</evidence>
<dbReference type="InterPro" id="IPR029063">
    <property type="entry name" value="SAM-dependent_MTases_sf"/>
</dbReference>
<comment type="function">
    <text evidence="5">Methylation of the membrane-bound methyl-accepting chemotaxis proteins (MCP) to form gamma-glutamyl methyl ester residues in MCP.</text>
</comment>
<dbReference type="Proteomes" id="UP000305675">
    <property type="component" value="Unassembled WGS sequence"/>
</dbReference>
<dbReference type="Pfam" id="PF03705">
    <property type="entry name" value="CheR_N"/>
    <property type="match status" value="1"/>
</dbReference>
<keyword evidence="4 5" id="KW-0949">S-adenosyl-L-methionine</keyword>
<dbReference type="InterPro" id="IPR000780">
    <property type="entry name" value="CheR_MeTrfase"/>
</dbReference>
<protein>
    <recommendedName>
        <fullName evidence="5">Chemotaxis protein methyltransferase</fullName>
        <ecNumber evidence="5">2.1.1.80</ecNumber>
    </recommendedName>
</protein>
<dbReference type="OrthoDB" id="9816309at2"/>
<dbReference type="SUPFAM" id="SSF47757">
    <property type="entry name" value="Chemotaxis receptor methyltransferase CheR, N-terminal domain"/>
    <property type="match status" value="1"/>
</dbReference>
<evidence type="ECO:0000256" key="5">
    <source>
        <dbReference type="PIRNR" id="PIRNR000410"/>
    </source>
</evidence>
<feature type="binding site" evidence="6">
    <location>
        <position position="132"/>
    </location>
    <ligand>
        <name>S-adenosyl-L-methionine</name>
        <dbReference type="ChEBI" id="CHEBI:59789"/>
    </ligand>
</feature>
<dbReference type="PANTHER" id="PTHR24422">
    <property type="entry name" value="CHEMOTAXIS PROTEIN METHYLTRANSFERASE"/>
    <property type="match status" value="1"/>
</dbReference>
<evidence type="ECO:0000256" key="3">
    <source>
        <dbReference type="ARBA" id="ARBA00022679"/>
    </source>
</evidence>
<dbReference type="PRINTS" id="PR00996">
    <property type="entry name" value="CHERMTFRASE"/>
</dbReference>
<name>A0A4U1BU27_9GAMM</name>
<evidence type="ECO:0000256" key="2">
    <source>
        <dbReference type="ARBA" id="ARBA00022603"/>
    </source>
</evidence>
<dbReference type="InterPro" id="IPR022642">
    <property type="entry name" value="CheR_C"/>
</dbReference>
<feature type="binding site" evidence="6">
    <location>
        <position position="91"/>
    </location>
    <ligand>
        <name>S-adenosyl-L-methionine</name>
        <dbReference type="ChEBI" id="CHEBI:59789"/>
    </ligand>
</feature>
<evidence type="ECO:0000313" key="9">
    <source>
        <dbReference type="Proteomes" id="UP000305675"/>
    </source>
</evidence>
<dbReference type="EC" id="2.1.1.80" evidence="5"/>
<dbReference type="Gene3D" id="3.40.50.150">
    <property type="entry name" value="Vaccinia Virus protein VP39"/>
    <property type="match status" value="1"/>
</dbReference>